<protein>
    <submittedName>
        <fullName evidence="2">Serine/threonine-protein kinase RsbT</fullName>
    </submittedName>
</protein>
<dbReference type="STRING" id="867345.SAMN05421693_10644"/>
<name>A0A1H9AS81_9GAMM</name>
<evidence type="ECO:0000313" key="3">
    <source>
        <dbReference type="Proteomes" id="UP000199496"/>
    </source>
</evidence>
<keyword evidence="2" id="KW-0418">Kinase</keyword>
<dbReference type="Gene3D" id="3.30.565.10">
    <property type="entry name" value="Histidine kinase-like ATPase, C-terminal domain"/>
    <property type="match status" value="1"/>
</dbReference>
<dbReference type="CDD" id="cd16934">
    <property type="entry name" value="HATPase_RsbT-like"/>
    <property type="match status" value="1"/>
</dbReference>
<dbReference type="Pfam" id="PF02518">
    <property type="entry name" value="HATPase_c"/>
    <property type="match status" value="1"/>
</dbReference>
<evidence type="ECO:0000313" key="2">
    <source>
        <dbReference type="EMBL" id="SEP79253.1"/>
    </source>
</evidence>
<sequence length="136" mass="14566">MTERLPSIELAIGNSADIVTARHAAREMSNQLGFGKAHQTRLATAVSELTRNVIQYAGTGHCMIEDLSDARERVVQITIEDHGPGIADLILAMEDGFSTSNGLGAGLPGTRRLVDDFHISSSPGMTRVIITVRKPA</sequence>
<keyword evidence="3" id="KW-1185">Reference proteome</keyword>
<dbReference type="OrthoDB" id="5769716at2"/>
<dbReference type="RefSeq" id="WP_090204395.1">
    <property type="nucleotide sequence ID" value="NZ_FOFO01000006.1"/>
</dbReference>
<organism evidence="2 3">
    <name type="scientific">Ectothiorhodospira magna</name>
    <dbReference type="NCBI Taxonomy" id="867345"/>
    <lineage>
        <taxon>Bacteria</taxon>
        <taxon>Pseudomonadati</taxon>
        <taxon>Pseudomonadota</taxon>
        <taxon>Gammaproteobacteria</taxon>
        <taxon>Chromatiales</taxon>
        <taxon>Ectothiorhodospiraceae</taxon>
        <taxon>Ectothiorhodospira</taxon>
    </lineage>
</organism>
<dbReference type="InterPro" id="IPR036890">
    <property type="entry name" value="HATPase_C_sf"/>
</dbReference>
<dbReference type="AlphaFoldDB" id="A0A1H9AS81"/>
<keyword evidence="2" id="KW-0808">Transferase</keyword>
<gene>
    <name evidence="2" type="ORF">SAMN05421693_10644</name>
</gene>
<dbReference type="EMBL" id="FOFO01000006">
    <property type="protein sequence ID" value="SEP79253.1"/>
    <property type="molecule type" value="Genomic_DNA"/>
</dbReference>
<accession>A0A1H9AS81</accession>
<proteinExistence type="predicted"/>
<evidence type="ECO:0000259" key="1">
    <source>
        <dbReference type="SMART" id="SM00387"/>
    </source>
</evidence>
<dbReference type="GO" id="GO:0016301">
    <property type="term" value="F:kinase activity"/>
    <property type="evidence" value="ECO:0007669"/>
    <property type="project" value="UniProtKB-KW"/>
</dbReference>
<dbReference type="Proteomes" id="UP000199496">
    <property type="component" value="Unassembled WGS sequence"/>
</dbReference>
<dbReference type="SUPFAM" id="SSF55874">
    <property type="entry name" value="ATPase domain of HSP90 chaperone/DNA topoisomerase II/histidine kinase"/>
    <property type="match status" value="1"/>
</dbReference>
<reference evidence="2 3" key="1">
    <citation type="submission" date="2016-10" db="EMBL/GenBank/DDBJ databases">
        <authorList>
            <person name="de Groot N.N."/>
        </authorList>
    </citation>
    <scope>NUCLEOTIDE SEQUENCE [LARGE SCALE GENOMIC DNA]</scope>
    <source>
        <strain evidence="2 3">B7-7</strain>
    </source>
</reference>
<dbReference type="InterPro" id="IPR003594">
    <property type="entry name" value="HATPase_dom"/>
</dbReference>
<dbReference type="SMART" id="SM00387">
    <property type="entry name" value="HATPase_c"/>
    <property type="match status" value="1"/>
</dbReference>
<feature type="domain" description="Histidine kinase/HSP90-like ATPase" evidence="1">
    <location>
        <begin position="37"/>
        <end position="136"/>
    </location>
</feature>